<dbReference type="SMART" id="SM00184">
    <property type="entry name" value="RING"/>
    <property type="match status" value="2"/>
</dbReference>
<sequence>MARPTLRDYHMFGGLTAMDATLRPVQAVPGRLPSRDDWLQTLDNFPDVAPEDIPAQHRICVICLEHLANTDESPPEEGLELLAELPFAEPKMGGRPVSLTCETKHSFHVNCIKEHFRSQTSCPLCRKDYLYERKLGTLEARREAFEQLNLQEIGVLPIDAYHEDSGWIGSFCGMITMHLWHFMYLFAELQGRSDLMYNDDMPVVDLCKTIHLVLFKHGNQLGCKYTQAYALIAAIVDDYVVELADQPRWKIPAWAQDIRRLQIIILDAAWMGLKVCLLKQTFIPLLEIREFEIMMGNPWPEGWVHNETIGSSTVIFASPLIPLSEKPPSTNARVMIRKWENQGSRPVQLERLEINIPHNNQPNHLSSKHLPNRIQESHHKVGFPTMVPTIPLRERYTYSGLYKYRRDAVPSEPSDLKRLPTQEAWQETLDELPAIVNIDEIPDEDRTCMVCLEDLKTAAVEVQAEATIFAELPFADNTNMEGGYPVTLPCSHKFHIGCIKAHFVSKGCCPLCRKEFWEVEARNGTIQARREAFERMNLRQIRAITIPDDAPMRCFRALIVHEISNMVQVMAEVHGRVNLVTYPDEYDRISDIMHVINNHLYDYRYSLGRPMGEVARGLCKVVQKYVNRGLTPFMRVKTEWAPWRKDIRHVERIVLQAVWLGVKISLLKQTFIPYLKIKEYQLERGCGWPSHFDRGGPFGSETVLFDDEYLLEPEDDEDLMDIDDEVEDDEGEIEDRYTWMGRYEVLYQQYRGLLDRQNMNPGSLSQYEEAAFERLRNELRRLLTALGMEQDGDLPTTEVLLERDDEEQRAEYRRLRQEWHALLEQAAANPGQYRQELQAYALRVIETIRSRAAQAGIHLDEVHFPDENHEDENHEDETLEDKTDVEDEMDTDDETDLEDEMDLED</sequence>
<accession>A0A6A6QB50</accession>
<keyword evidence="1" id="KW-0863">Zinc-finger</keyword>
<dbReference type="PANTHER" id="PTHR45676:SF174">
    <property type="entry name" value="RING-TYPE DOMAIN-CONTAINING PROTEIN"/>
    <property type="match status" value="1"/>
</dbReference>
<dbReference type="Proteomes" id="UP000799750">
    <property type="component" value="Unassembled WGS sequence"/>
</dbReference>
<reference evidence="4" key="1">
    <citation type="journal article" date="2020" name="Stud. Mycol.">
        <title>101 Dothideomycetes genomes: a test case for predicting lifestyles and emergence of pathogens.</title>
        <authorList>
            <person name="Haridas S."/>
            <person name="Albert R."/>
            <person name="Binder M."/>
            <person name="Bloem J."/>
            <person name="Labutti K."/>
            <person name="Salamov A."/>
            <person name="Andreopoulos B."/>
            <person name="Baker S."/>
            <person name="Barry K."/>
            <person name="Bills G."/>
            <person name="Bluhm B."/>
            <person name="Cannon C."/>
            <person name="Castanera R."/>
            <person name="Culley D."/>
            <person name="Daum C."/>
            <person name="Ezra D."/>
            <person name="Gonzalez J."/>
            <person name="Henrissat B."/>
            <person name="Kuo A."/>
            <person name="Liang C."/>
            <person name="Lipzen A."/>
            <person name="Lutzoni F."/>
            <person name="Magnuson J."/>
            <person name="Mondo S."/>
            <person name="Nolan M."/>
            <person name="Ohm R."/>
            <person name="Pangilinan J."/>
            <person name="Park H.-J."/>
            <person name="Ramirez L."/>
            <person name="Alfaro M."/>
            <person name="Sun H."/>
            <person name="Tritt A."/>
            <person name="Yoshinaga Y."/>
            <person name="Zwiers L.-H."/>
            <person name="Turgeon B."/>
            <person name="Goodwin S."/>
            <person name="Spatafora J."/>
            <person name="Crous P."/>
            <person name="Grigoriev I."/>
        </authorList>
    </citation>
    <scope>NUCLEOTIDE SEQUENCE</scope>
    <source>
        <strain evidence="4">CBS 269.34</strain>
    </source>
</reference>
<keyword evidence="1" id="KW-0862">Zinc</keyword>
<evidence type="ECO:0000259" key="3">
    <source>
        <dbReference type="PROSITE" id="PS50089"/>
    </source>
</evidence>
<dbReference type="EMBL" id="MU004199">
    <property type="protein sequence ID" value="KAF2489220.1"/>
    <property type="molecule type" value="Genomic_DNA"/>
</dbReference>
<feature type="domain" description="RING-type" evidence="3">
    <location>
        <begin position="448"/>
        <end position="513"/>
    </location>
</feature>
<organism evidence="4 5">
    <name type="scientific">Lophium mytilinum</name>
    <dbReference type="NCBI Taxonomy" id="390894"/>
    <lineage>
        <taxon>Eukaryota</taxon>
        <taxon>Fungi</taxon>
        <taxon>Dikarya</taxon>
        <taxon>Ascomycota</taxon>
        <taxon>Pezizomycotina</taxon>
        <taxon>Dothideomycetes</taxon>
        <taxon>Pleosporomycetidae</taxon>
        <taxon>Mytilinidiales</taxon>
        <taxon>Mytilinidiaceae</taxon>
        <taxon>Lophium</taxon>
    </lineage>
</organism>
<gene>
    <name evidence="4" type="ORF">BU16DRAFT_598068</name>
</gene>
<dbReference type="Gene3D" id="3.30.40.10">
    <property type="entry name" value="Zinc/RING finger domain, C3HC4 (zinc finger)"/>
    <property type="match status" value="2"/>
</dbReference>
<dbReference type="AlphaFoldDB" id="A0A6A6QB50"/>
<name>A0A6A6QB50_9PEZI</name>
<evidence type="ECO:0000256" key="2">
    <source>
        <dbReference type="SAM" id="MobiDB-lite"/>
    </source>
</evidence>
<keyword evidence="1" id="KW-0479">Metal-binding</keyword>
<evidence type="ECO:0000256" key="1">
    <source>
        <dbReference type="PROSITE-ProRule" id="PRU00175"/>
    </source>
</evidence>
<keyword evidence="5" id="KW-1185">Reference proteome</keyword>
<dbReference type="Pfam" id="PF13639">
    <property type="entry name" value="zf-RING_2"/>
    <property type="match status" value="1"/>
</dbReference>
<dbReference type="OrthoDB" id="8062037at2759"/>
<feature type="domain" description="RING-type" evidence="3">
    <location>
        <begin position="60"/>
        <end position="126"/>
    </location>
</feature>
<evidence type="ECO:0000313" key="5">
    <source>
        <dbReference type="Proteomes" id="UP000799750"/>
    </source>
</evidence>
<dbReference type="GO" id="GO:0008270">
    <property type="term" value="F:zinc ion binding"/>
    <property type="evidence" value="ECO:0007669"/>
    <property type="project" value="UniProtKB-KW"/>
</dbReference>
<dbReference type="InterPro" id="IPR013083">
    <property type="entry name" value="Znf_RING/FYVE/PHD"/>
</dbReference>
<dbReference type="InterPro" id="IPR001841">
    <property type="entry name" value="Znf_RING"/>
</dbReference>
<feature type="compositionally biased region" description="Acidic residues" evidence="2">
    <location>
        <begin position="868"/>
        <end position="905"/>
    </location>
</feature>
<dbReference type="SUPFAM" id="SSF57850">
    <property type="entry name" value="RING/U-box"/>
    <property type="match status" value="2"/>
</dbReference>
<evidence type="ECO:0000313" key="4">
    <source>
        <dbReference type="EMBL" id="KAF2489220.1"/>
    </source>
</evidence>
<protein>
    <recommendedName>
        <fullName evidence="3">RING-type domain-containing protein</fullName>
    </recommendedName>
</protein>
<dbReference type="PANTHER" id="PTHR45676">
    <property type="entry name" value="RING-H2 FINGER PROTEIN ATL51-RELATED"/>
    <property type="match status" value="1"/>
</dbReference>
<dbReference type="PROSITE" id="PS50089">
    <property type="entry name" value="ZF_RING_2"/>
    <property type="match status" value="2"/>
</dbReference>
<proteinExistence type="predicted"/>
<dbReference type="GO" id="GO:0016567">
    <property type="term" value="P:protein ubiquitination"/>
    <property type="evidence" value="ECO:0007669"/>
    <property type="project" value="TreeGrafter"/>
</dbReference>
<feature type="region of interest" description="Disordered" evidence="2">
    <location>
        <begin position="862"/>
        <end position="905"/>
    </location>
</feature>